<dbReference type="EMBL" id="PQGD01000005">
    <property type="protein sequence ID" value="POP49474.1"/>
    <property type="molecule type" value="Genomic_DNA"/>
</dbReference>
<evidence type="ECO:0000313" key="5">
    <source>
        <dbReference type="Proteomes" id="UP000237073"/>
    </source>
</evidence>
<dbReference type="InterPro" id="IPR012878">
    <property type="entry name" value="Beta-AFase-like_GH127_cat"/>
</dbReference>
<evidence type="ECO:0000313" key="6">
    <source>
        <dbReference type="Proteomes" id="UP000247005"/>
    </source>
</evidence>
<evidence type="ECO:0000313" key="3">
    <source>
        <dbReference type="EMBL" id="POP46736.1"/>
    </source>
</evidence>
<proteinExistence type="predicted"/>
<name>A0A2P5GSE0_9ENTR</name>
<dbReference type="Pfam" id="PF20736">
    <property type="entry name" value="Glyco_hydro127M"/>
    <property type="match status" value="1"/>
</dbReference>
<dbReference type="Proteomes" id="UP000247005">
    <property type="component" value="Unassembled WGS sequence"/>
</dbReference>
<feature type="domain" description="Non-reducing end beta-L-arabinofuranosidase-like GH127 catalytic" evidence="1">
    <location>
        <begin position="69"/>
        <end position="374"/>
    </location>
</feature>
<dbReference type="OrthoDB" id="9757939at2"/>
<dbReference type="InterPro" id="IPR008928">
    <property type="entry name" value="6-hairpin_glycosidase_sf"/>
</dbReference>
<sequence length="625" mass="70642">MKLNTVSAIPGTLSFINPGNIQPLGWLKRQLTLQAQGLSGQLEEVWPDVGPNSGWLGGSGESWERGPYYLDGMLPLAYCLHDDKLIKKTQKWIEWMLNSQDAEGWFGPQHNSDWWPRMVALKVLMQYADATSDPRVLPFMQRYFHYQLRHLPERPLSDWGKARAADNVLTVLWAWKQLPDDDTLPKLARLLLEQGNHWPDFILHHLPTGPVNYFSHLTHVVNVAMGMKYSAMHDDVHQRRERLTEIQRCFSELDRHHGQAQGMFSGDEWLAGNAPEQGVELCAIVELMYSLENLLRIYGDAQFAERLERIAFNALPAGITADMMAHQYHQQPNQIAASVAQRNWTYSGDECNTFGLEPNFGCCTANYHQGWPKFCNSLFMRAGEKDLACMMYAPARVESGDWKVSLDTDYPFNGDLIFTVHSAPEGEKTLWLRIPSWSRGTRITLNGNTLPNVSTCGYLPVTRQWHTGDNLSVTFERQVAVEPRQHNAVSLYYGPLLMALTPGEIWEKIPGGALTGDWEVRARSTWNYALDVQPETGAEVREIHYQPSGEQPFALASAPLTLRASARRLPTWKVVDNSAGPVPNSPAYDAMSCPSTITLVPYGCARIRIAEFPWVDGRQKQAEAH</sequence>
<dbReference type="SUPFAM" id="SSF48208">
    <property type="entry name" value="Six-hairpin glycosidases"/>
    <property type="match status" value="1"/>
</dbReference>
<organism evidence="4 6">
    <name type="scientific">Superficieibacter electus</name>
    <dbReference type="NCBI Taxonomy" id="2022662"/>
    <lineage>
        <taxon>Bacteria</taxon>
        <taxon>Pseudomonadati</taxon>
        <taxon>Pseudomonadota</taxon>
        <taxon>Gammaproteobacteria</taxon>
        <taxon>Enterobacterales</taxon>
        <taxon>Enterobacteriaceae</taxon>
        <taxon>Superficieibacter</taxon>
    </lineage>
</organism>
<dbReference type="Proteomes" id="UP000237073">
    <property type="component" value="Unassembled WGS sequence"/>
</dbReference>
<evidence type="ECO:0000313" key="4">
    <source>
        <dbReference type="EMBL" id="POP49474.1"/>
    </source>
</evidence>
<feature type="domain" description="Non-reducing end beta-L-arabinofuranosidase-like GH127 middle" evidence="2">
    <location>
        <begin position="388"/>
        <end position="476"/>
    </location>
</feature>
<dbReference type="PANTHER" id="PTHR31151">
    <property type="entry name" value="PROLINE-TRNA LIGASE (DUF1680)"/>
    <property type="match status" value="1"/>
</dbReference>
<gene>
    <name evidence="4" type="ORF">CHU32_07410</name>
    <name evidence="3" type="ORF">CHU33_04455</name>
</gene>
<accession>A0A2P5GSE0</accession>
<dbReference type="InterPro" id="IPR049046">
    <property type="entry name" value="Beta-AFase-like_GH127_middle"/>
</dbReference>
<dbReference type="PANTHER" id="PTHR31151:SF0">
    <property type="entry name" value="PROLINE-TRNA LIGASE (DUF1680)"/>
    <property type="match status" value="1"/>
</dbReference>
<reference evidence="5 6" key="1">
    <citation type="submission" date="2018-01" db="EMBL/GenBank/DDBJ databases">
        <title>Superficieibacter electus gen. nov., sp. nov., an extended-spectrum beta-lactamase possessing member of the Enterobacteriaceae family, isolated from intensive care unit surfaces.</title>
        <authorList>
            <person name="Potter R.F."/>
            <person name="D'Souza A.W."/>
        </authorList>
    </citation>
    <scope>NUCLEOTIDE SEQUENCE [LARGE SCALE GENOMIC DNA]</scope>
    <source>
        <strain evidence="4 6">BP-1</strain>
        <strain evidence="3 5">BP-2</strain>
    </source>
</reference>
<dbReference type="RefSeq" id="WP_103674877.1">
    <property type="nucleotide sequence ID" value="NZ_PQGD01000005.1"/>
</dbReference>
<dbReference type="EMBL" id="PQGE01000003">
    <property type="protein sequence ID" value="POP46736.1"/>
    <property type="molecule type" value="Genomic_DNA"/>
</dbReference>
<evidence type="ECO:0000259" key="1">
    <source>
        <dbReference type="Pfam" id="PF07944"/>
    </source>
</evidence>
<dbReference type="Pfam" id="PF07944">
    <property type="entry name" value="Beta-AFase-like_GH127_cat"/>
    <property type="match status" value="1"/>
</dbReference>
<protein>
    <recommendedName>
        <fullName evidence="7">Glycosyl hydrolase</fullName>
    </recommendedName>
</protein>
<keyword evidence="5" id="KW-1185">Reference proteome</keyword>
<dbReference type="GO" id="GO:0005975">
    <property type="term" value="P:carbohydrate metabolic process"/>
    <property type="evidence" value="ECO:0007669"/>
    <property type="project" value="InterPro"/>
</dbReference>
<evidence type="ECO:0008006" key="7">
    <source>
        <dbReference type="Google" id="ProtNLM"/>
    </source>
</evidence>
<comment type="caution">
    <text evidence="4">The sequence shown here is derived from an EMBL/GenBank/DDBJ whole genome shotgun (WGS) entry which is preliminary data.</text>
</comment>
<dbReference type="AlphaFoldDB" id="A0A2P5GSE0"/>
<evidence type="ECO:0000259" key="2">
    <source>
        <dbReference type="Pfam" id="PF20736"/>
    </source>
</evidence>